<dbReference type="InterPro" id="IPR002893">
    <property type="entry name" value="Znf_MYND"/>
</dbReference>
<protein>
    <recommendedName>
        <fullName evidence="5">MYND-type domain-containing protein</fullName>
    </recommendedName>
</protein>
<evidence type="ECO:0000259" key="5">
    <source>
        <dbReference type="PROSITE" id="PS50865"/>
    </source>
</evidence>
<dbReference type="OrthoDB" id="432970at2759"/>
<keyword evidence="2 4" id="KW-0863">Zinc-finger</keyword>
<dbReference type="STRING" id="1330018.A0A167K8M8"/>
<keyword evidence="3" id="KW-0862">Zinc</keyword>
<gene>
    <name evidence="6" type="ORF">CALVIDRAFT_539122</name>
</gene>
<accession>A0A167K8M8</accession>
<evidence type="ECO:0000256" key="3">
    <source>
        <dbReference type="ARBA" id="ARBA00022833"/>
    </source>
</evidence>
<dbReference type="Pfam" id="PF01753">
    <property type="entry name" value="zf-MYND"/>
    <property type="match status" value="1"/>
</dbReference>
<dbReference type="SUPFAM" id="SSF144232">
    <property type="entry name" value="HIT/MYND zinc finger-like"/>
    <property type="match status" value="1"/>
</dbReference>
<name>A0A167K8M8_CALVF</name>
<dbReference type="EMBL" id="KV417295">
    <property type="protein sequence ID" value="KZO94386.1"/>
    <property type="molecule type" value="Genomic_DNA"/>
</dbReference>
<dbReference type="AlphaFoldDB" id="A0A167K8M8"/>
<proteinExistence type="predicted"/>
<evidence type="ECO:0000256" key="2">
    <source>
        <dbReference type="ARBA" id="ARBA00022771"/>
    </source>
</evidence>
<reference evidence="6 7" key="1">
    <citation type="journal article" date="2016" name="Mol. Biol. Evol.">
        <title>Comparative Genomics of Early-Diverging Mushroom-Forming Fungi Provides Insights into the Origins of Lignocellulose Decay Capabilities.</title>
        <authorList>
            <person name="Nagy L.G."/>
            <person name="Riley R."/>
            <person name="Tritt A."/>
            <person name="Adam C."/>
            <person name="Daum C."/>
            <person name="Floudas D."/>
            <person name="Sun H."/>
            <person name="Yadav J.S."/>
            <person name="Pangilinan J."/>
            <person name="Larsson K.H."/>
            <person name="Matsuura K."/>
            <person name="Barry K."/>
            <person name="Labutti K."/>
            <person name="Kuo R."/>
            <person name="Ohm R.A."/>
            <person name="Bhattacharya S.S."/>
            <person name="Shirouzu T."/>
            <person name="Yoshinaga Y."/>
            <person name="Martin F.M."/>
            <person name="Grigoriev I.V."/>
            <person name="Hibbett D.S."/>
        </authorList>
    </citation>
    <scope>NUCLEOTIDE SEQUENCE [LARGE SCALE GENOMIC DNA]</scope>
    <source>
        <strain evidence="6 7">TUFC12733</strain>
    </source>
</reference>
<dbReference type="PROSITE" id="PS50865">
    <property type="entry name" value="ZF_MYND_2"/>
    <property type="match status" value="1"/>
</dbReference>
<organism evidence="6 7">
    <name type="scientific">Calocera viscosa (strain TUFC12733)</name>
    <dbReference type="NCBI Taxonomy" id="1330018"/>
    <lineage>
        <taxon>Eukaryota</taxon>
        <taxon>Fungi</taxon>
        <taxon>Dikarya</taxon>
        <taxon>Basidiomycota</taxon>
        <taxon>Agaricomycotina</taxon>
        <taxon>Dacrymycetes</taxon>
        <taxon>Dacrymycetales</taxon>
        <taxon>Dacrymycetaceae</taxon>
        <taxon>Calocera</taxon>
    </lineage>
</organism>
<keyword evidence="1" id="KW-0479">Metal-binding</keyword>
<dbReference type="Proteomes" id="UP000076738">
    <property type="component" value="Unassembled WGS sequence"/>
</dbReference>
<dbReference type="Gene3D" id="6.10.140.2220">
    <property type="match status" value="1"/>
</dbReference>
<sequence>MPSPPLFALPTHLGDLSKNLRRLAVVEVEALAELFALDSDDSMILSWRDEDWQSPVAIDRMPAYAERSAAQGLAIAARFSAAYLPRLVHTLIRNSHLEMTPDVYEDLSERMCIVAQLHMLGRPYFGTYVASPSSAATLQTLTRCFLHIASEAIKDAVFVVRHCHPLCPQEDQQKSLSNASFWATQFIFVLGFLPSKTRENIRQSQLAKDVRPRCESLLYMKAALPEFGEAPLRQLAVVLDHGCSDTKLRWNKMDEVFGLERCGRRGCGKSVAQYPLFQCSRCKTVLYCSKAHQIEDWNDSQRPHKAWCYRTPW</sequence>
<evidence type="ECO:0000313" key="6">
    <source>
        <dbReference type="EMBL" id="KZO94386.1"/>
    </source>
</evidence>
<evidence type="ECO:0000313" key="7">
    <source>
        <dbReference type="Proteomes" id="UP000076738"/>
    </source>
</evidence>
<keyword evidence="7" id="KW-1185">Reference proteome</keyword>
<evidence type="ECO:0000256" key="4">
    <source>
        <dbReference type="PROSITE-ProRule" id="PRU00134"/>
    </source>
</evidence>
<dbReference type="GO" id="GO:0008270">
    <property type="term" value="F:zinc ion binding"/>
    <property type="evidence" value="ECO:0007669"/>
    <property type="project" value="UniProtKB-KW"/>
</dbReference>
<feature type="domain" description="MYND-type" evidence="5">
    <location>
        <begin position="264"/>
        <end position="308"/>
    </location>
</feature>
<evidence type="ECO:0000256" key="1">
    <source>
        <dbReference type="ARBA" id="ARBA00022723"/>
    </source>
</evidence>